<comment type="subcellular location">
    <subcellularLocation>
        <location evidence="2">Cell envelope</location>
    </subcellularLocation>
</comment>
<keyword evidence="3" id="KW-0813">Transport</keyword>
<keyword evidence="4" id="KW-0349">Heme</keyword>
<name>S3C0F5_9BURK</name>
<accession>S3C0F5</accession>
<evidence type="ECO:0000256" key="1">
    <source>
        <dbReference type="ARBA" id="ARBA00001926"/>
    </source>
</evidence>
<dbReference type="GO" id="GO:0046872">
    <property type="term" value="F:metal ion binding"/>
    <property type="evidence" value="ECO:0007669"/>
    <property type="project" value="UniProtKB-KW"/>
</dbReference>
<dbReference type="RefSeq" id="WP_005430699.1">
    <property type="nucleotide sequence ID" value="NZ_KE150480.1"/>
</dbReference>
<evidence type="ECO:0000313" key="10">
    <source>
        <dbReference type="EMBL" id="EPD99792.1"/>
    </source>
</evidence>
<comment type="caution">
    <text evidence="10">The sequence shown here is derived from an EMBL/GenBank/DDBJ whole genome shotgun (WGS) entry which is preliminary data.</text>
</comment>
<organism evidence="10 11">
    <name type="scientific">Sutterella wadsworthensis HGA0223</name>
    <dbReference type="NCBI Taxonomy" id="1203554"/>
    <lineage>
        <taxon>Bacteria</taxon>
        <taxon>Pseudomonadati</taxon>
        <taxon>Pseudomonadota</taxon>
        <taxon>Betaproteobacteria</taxon>
        <taxon>Burkholderiales</taxon>
        <taxon>Sutterellaceae</taxon>
        <taxon>Sutterella</taxon>
    </lineage>
</organism>
<dbReference type="Proteomes" id="UP000014400">
    <property type="component" value="Unassembled WGS sequence"/>
</dbReference>
<dbReference type="Pfam" id="PF14537">
    <property type="entry name" value="Cytochrom_c3_2"/>
    <property type="match status" value="1"/>
</dbReference>
<feature type="signal peptide" evidence="8">
    <location>
        <begin position="1"/>
        <end position="25"/>
    </location>
</feature>
<comment type="cofactor">
    <cofactor evidence="1">
        <name>heme c</name>
        <dbReference type="ChEBI" id="CHEBI:61717"/>
    </cofactor>
</comment>
<feature type="domain" description="Tetrahaem cytochrome" evidence="9">
    <location>
        <begin position="32"/>
        <end position="108"/>
    </location>
</feature>
<dbReference type="HOGENOM" id="CLU_136713_2_0_4"/>
<reference evidence="10 11" key="1">
    <citation type="submission" date="2013-04" db="EMBL/GenBank/DDBJ databases">
        <title>The Genome Sequence of Sutterella wadsworthensis HGA0223.</title>
        <authorList>
            <consortium name="The Broad Institute Genomics Platform"/>
            <person name="Earl A."/>
            <person name="Ward D."/>
            <person name="Feldgarden M."/>
            <person name="Gevers D."/>
            <person name="Schmidt T.M."/>
            <person name="Dover J."/>
            <person name="Dai D."/>
            <person name="Walker B."/>
            <person name="Young S."/>
            <person name="Zeng Q."/>
            <person name="Gargeya S."/>
            <person name="Fitzgerald M."/>
            <person name="Haas B."/>
            <person name="Abouelleil A."/>
            <person name="Allen A.W."/>
            <person name="Alvarado L."/>
            <person name="Arachchi H.M."/>
            <person name="Berlin A.M."/>
            <person name="Chapman S.B."/>
            <person name="Gainer-Dewar J."/>
            <person name="Goldberg J."/>
            <person name="Griggs A."/>
            <person name="Gujja S."/>
            <person name="Hansen M."/>
            <person name="Howarth C."/>
            <person name="Imamovic A."/>
            <person name="Ireland A."/>
            <person name="Larimer J."/>
            <person name="McCowan C."/>
            <person name="Murphy C."/>
            <person name="Pearson M."/>
            <person name="Poon T.W."/>
            <person name="Priest M."/>
            <person name="Roberts A."/>
            <person name="Saif S."/>
            <person name="Shea T."/>
            <person name="Sisk P."/>
            <person name="Sykes S."/>
            <person name="Wortman J."/>
            <person name="Nusbaum C."/>
            <person name="Birren B."/>
        </authorList>
    </citation>
    <scope>NUCLEOTIDE SEQUENCE [LARGE SCALE GENOMIC DNA]</scope>
    <source>
        <strain evidence="10 11">HGA0223</strain>
    </source>
</reference>
<dbReference type="GeneID" id="64061576"/>
<dbReference type="STRING" id="1203554.HMPREF1476_00596"/>
<gene>
    <name evidence="10" type="ORF">HMPREF1476_00596</name>
</gene>
<dbReference type="EMBL" id="ATCF01000012">
    <property type="protein sequence ID" value="EPD99792.1"/>
    <property type="molecule type" value="Genomic_DNA"/>
</dbReference>
<evidence type="ECO:0000256" key="8">
    <source>
        <dbReference type="SAM" id="SignalP"/>
    </source>
</evidence>
<protein>
    <recommendedName>
        <fullName evidence="9">Tetrahaem cytochrome domain-containing protein</fullName>
    </recommendedName>
</protein>
<dbReference type="eggNOG" id="COG1053">
    <property type="taxonomic scope" value="Bacteria"/>
</dbReference>
<evidence type="ECO:0000256" key="7">
    <source>
        <dbReference type="ARBA" id="ARBA00023004"/>
    </source>
</evidence>
<dbReference type="SUPFAM" id="SSF48695">
    <property type="entry name" value="Multiheme cytochromes"/>
    <property type="match status" value="1"/>
</dbReference>
<evidence type="ECO:0000256" key="3">
    <source>
        <dbReference type="ARBA" id="ARBA00022448"/>
    </source>
</evidence>
<dbReference type="PATRIC" id="fig|1203554.3.peg.582"/>
<evidence type="ECO:0000313" key="11">
    <source>
        <dbReference type="Proteomes" id="UP000014400"/>
    </source>
</evidence>
<dbReference type="InterPro" id="IPR036280">
    <property type="entry name" value="Multihaem_cyt_sf"/>
</dbReference>
<keyword evidence="6" id="KW-0249">Electron transport</keyword>
<keyword evidence="5" id="KW-0479">Metal-binding</keyword>
<proteinExistence type="predicted"/>
<feature type="chain" id="PRO_5004518301" description="Tetrahaem cytochrome domain-containing protein" evidence="8">
    <location>
        <begin position="26"/>
        <end position="115"/>
    </location>
</feature>
<dbReference type="Gene3D" id="1.10.1130.10">
    <property type="entry name" value="Flavocytochrome C3, Chain A"/>
    <property type="match status" value="1"/>
</dbReference>
<dbReference type="GO" id="GO:0030313">
    <property type="term" value="C:cell envelope"/>
    <property type="evidence" value="ECO:0007669"/>
    <property type="project" value="UniProtKB-SubCell"/>
</dbReference>
<evidence type="ECO:0000256" key="5">
    <source>
        <dbReference type="ARBA" id="ARBA00022723"/>
    </source>
</evidence>
<keyword evidence="7" id="KW-0408">Iron</keyword>
<evidence type="ECO:0000256" key="4">
    <source>
        <dbReference type="ARBA" id="ARBA00022617"/>
    </source>
</evidence>
<evidence type="ECO:0000259" key="9">
    <source>
        <dbReference type="Pfam" id="PF14537"/>
    </source>
</evidence>
<evidence type="ECO:0000256" key="2">
    <source>
        <dbReference type="ARBA" id="ARBA00004196"/>
    </source>
</evidence>
<sequence length="115" mass="12532">MTKTKFLGLAMALCFGAAFSTASIAGDFTADFHLAHGQKCETCHKTAPKAGAKVKKQVCQGCHSYEQLAKQTAKVEPNPHYSHLGDVNCTDCHKGHKKSELMCNSCHQFDLKVPH</sequence>
<dbReference type="AlphaFoldDB" id="S3C0F5"/>
<keyword evidence="11" id="KW-1185">Reference proteome</keyword>
<keyword evidence="8" id="KW-0732">Signal</keyword>
<dbReference type="InterPro" id="IPR012286">
    <property type="entry name" value="Tetrahaem_cytochrome"/>
</dbReference>
<evidence type="ECO:0000256" key="6">
    <source>
        <dbReference type="ARBA" id="ARBA00022982"/>
    </source>
</evidence>